<dbReference type="SUPFAM" id="SSF50475">
    <property type="entry name" value="FMN-binding split barrel"/>
    <property type="match status" value="1"/>
</dbReference>
<evidence type="ECO:0000313" key="4">
    <source>
        <dbReference type="Proteomes" id="UP000400924"/>
    </source>
</evidence>
<keyword evidence="1" id="KW-0560">Oxidoreductase</keyword>
<gene>
    <name evidence="3" type="ORF">FNH08_03035</name>
</gene>
<dbReference type="OrthoDB" id="3677205at2"/>
<evidence type="ECO:0000259" key="2">
    <source>
        <dbReference type="SMART" id="SM00903"/>
    </source>
</evidence>
<dbReference type="PANTHER" id="PTHR30466">
    <property type="entry name" value="FLAVIN REDUCTASE"/>
    <property type="match status" value="1"/>
</dbReference>
<reference evidence="3 4" key="1">
    <citation type="submission" date="2019-07" db="EMBL/GenBank/DDBJ databases">
        <title>New species of Amycolatopsis and Streptomyces.</title>
        <authorList>
            <person name="Duangmal K."/>
            <person name="Teo W.F.A."/>
            <person name="Lipun K."/>
        </authorList>
    </citation>
    <scope>NUCLEOTIDE SEQUENCE [LARGE SCALE GENOMIC DNA]</scope>
    <source>
        <strain evidence="3 4">NBRC 106415</strain>
    </source>
</reference>
<dbReference type="InterPro" id="IPR050268">
    <property type="entry name" value="NADH-dep_flavin_reductase"/>
</dbReference>
<dbReference type="InterPro" id="IPR002563">
    <property type="entry name" value="Flavin_Rdtase-like_dom"/>
</dbReference>
<evidence type="ECO:0000256" key="1">
    <source>
        <dbReference type="ARBA" id="ARBA00023002"/>
    </source>
</evidence>
<dbReference type="AlphaFoldDB" id="A0A5N8XAH4"/>
<keyword evidence="4" id="KW-1185">Reference proteome</keyword>
<dbReference type="SMART" id="SM00903">
    <property type="entry name" value="Flavin_Reduct"/>
    <property type="match status" value="1"/>
</dbReference>
<dbReference type="PANTHER" id="PTHR30466:SF1">
    <property type="entry name" value="FMN REDUCTASE (NADH) RUTF"/>
    <property type="match status" value="1"/>
</dbReference>
<protein>
    <submittedName>
        <fullName evidence="3">Flavin reductase family protein</fullName>
    </submittedName>
</protein>
<name>A0A5N8XAH4_9ACTN</name>
<dbReference type="Gene3D" id="2.30.110.10">
    <property type="entry name" value="Electron Transport, Fmn-binding Protein, Chain A"/>
    <property type="match status" value="1"/>
</dbReference>
<evidence type="ECO:0000313" key="3">
    <source>
        <dbReference type="EMBL" id="MPY56184.1"/>
    </source>
</evidence>
<comment type="caution">
    <text evidence="3">The sequence shown here is derived from an EMBL/GenBank/DDBJ whole genome shotgun (WGS) entry which is preliminary data.</text>
</comment>
<dbReference type="Proteomes" id="UP000400924">
    <property type="component" value="Unassembled WGS sequence"/>
</dbReference>
<dbReference type="GO" id="GO:0010181">
    <property type="term" value="F:FMN binding"/>
    <property type="evidence" value="ECO:0007669"/>
    <property type="project" value="InterPro"/>
</dbReference>
<dbReference type="Pfam" id="PF01613">
    <property type="entry name" value="Flavin_Reduct"/>
    <property type="match status" value="1"/>
</dbReference>
<feature type="domain" description="Flavin reductase like" evidence="2">
    <location>
        <begin position="16"/>
        <end position="156"/>
    </location>
</feature>
<dbReference type="EMBL" id="VJZC01000009">
    <property type="protein sequence ID" value="MPY56184.1"/>
    <property type="molecule type" value="Genomic_DNA"/>
</dbReference>
<organism evidence="3 4">
    <name type="scientific">Streptomyces spongiae</name>
    <dbReference type="NCBI Taxonomy" id="565072"/>
    <lineage>
        <taxon>Bacteria</taxon>
        <taxon>Bacillati</taxon>
        <taxon>Actinomycetota</taxon>
        <taxon>Actinomycetes</taxon>
        <taxon>Kitasatosporales</taxon>
        <taxon>Streptomycetaceae</taxon>
        <taxon>Streptomyces</taxon>
    </lineage>
</organism>
<dbReference type="RefSeq" id="WP_152769659.1">
    <property type="nucleotide sequence ID" value="NZ_VJZC01000009.1"/>
</dbReference>
<proteinExistence type="predicted"/>
<sequence>MPGGAVDTTREFRNAMGRFATGITVVSTQVDGKVHGMTANGFMSVSLSPRLVLVSIREEARIRGLLERSGTYGVSVLSRGHRLVSDHFAGRRGAPPPDGFVELEGVPVVADALTHLAARIVAIHPAGDHLLYLGEVLDFAERQGEPLIFHGGRYRELGAETDARVIWHELSNTWF</sequence>
<accession>A0A5N8XAH4</accession>
<dbReference type="InterPro" id="IPR012349">
    <property type="entry name" value="Split_barrel_FMN-bd"/>
</dbReference>
<dbReference type="GO" id="GO:0006208">
    <property type="term" value="P:pyrimidine nucleobase catabolic process"/>
    <property type="evidence" value="ECO:0007669"/>
    <property type="project" value="TreeGrafter"/>
</dbReference>
<dbReference type="GO" id="GO:0042602">
    <property type="term" value="F:riboflavin reductase (NADPH) activity"/>
    <property type="evidence" value="ECO:0007669"/>
    <property type="project" value="TreeGrafter"/>
</dbReference>